<keyword evidence="2" id="KW-1185">Reference proteome</keyword>
<gene>
    <name evidence="1" type="ordered locus">Dole_2944</name>
</gene>
<dbReference type="PROSITE" id="PS51257">
    <property type="entry name" value="PROKAR_LIPOPROTEIN"/>
    <property type="match status" value="1"/>
</dbReference>
<sequence>MFNRLVGFSLICSFLLVTTACTTPKYKMPIEIPDRDVGLQIQDPIPTQINICMPTLVSNKIHAYQSGRPHYGYDIEIDEKDLTDSFQKALTQTVQQSNLYQSVAAPDTEDREHSLNTKIWIENIRYYVPTPLTEKVSEVKVEYIVTSKNGKILASGTVAENGVDNDIGFFKDVLKQSINAVQDALSKAAARIPVELAENDPFVQVAKADADPNYVISYKPTKPVQQEEGQQLQESEQRLAELMTQQTRQNIAHLNELIDSGNKDEFMAFIEQYPDLADHIENPAYRLLYTGPKELRIGTIAKMLEHGFGDKVIVAKINGVKEPYRDFSFDELVILKKLKFSDDIIAAMLNVTTELNREQARIAREDALLEEQRKGAQETGQNQSYIANQPQSDQNAFVNAVGQEAGRALGREAVKELLDRLF</sequence>
<accession>A8ZYX4</accession>
<dbReference type="HOGENOM" id="CLU_650075_0_0_7"/>
<dbReference type="AlphaFoldDB" id="A8ZYX4"/>
<dbReference type="RefSeq" id="WP_012176358.1">
    <property type="nucleotide sequence ID" value="NC_009943.1"/>
</dbReference>
<name>A8ZYX4_DESOH</name>
<dbReference type="EMBL" id="CP000859">
    <property type="protein sequence ID" value="ABW68747.1"/>
    <property type="molecule type" value="Genomic_DNA"/>
</dbReference>
<evidence type="ECO:0008006" key="3">
    <source>
        <dbReference type="Google" id="ProtNLM"/>
    </source>
</evidence>
<evidence type="ECO:0000313" key="2">
    <source>
        <dbReference type="Proteomes" id="UP000008561"/>
    </source>
</evidence>
<proteinExistence type="predicted"/>
<protein>
    <recommendedName>
        <fullName evidence="3">Lipoprotein</fullName>
    </recommendedName>
</protein>
<dbReference type="KEGG" id="dol:Dole_2944"/>
<evidence type="ECO:0000313" key="1">
    <source>
        <dbReference type="EMBL" id="ABW68747.1"/>
    </source>
</evidence>
<reference evidence="1 2" key="1">
    <citation type="submission" date="2007-10" db="EMBL/GenBank/DDBJ databases">
        <title>Complete sequence of Desulfococcus oleovorans Hxd3.</title>
        <authorList>
            <consortium name="US DOE Joint Genome Institute"/>
            <person name="Copeland A."/>
            <person name="Lucas S."/>
            <person name="Lapidus A."/>
            <person name="Barry K."/>
            <person name="Glavina del Rio T."/>
            <person name="Dalin E."/>
            <person name="Tice H."/>
            <person name="Pitluck S."/>
            <person name="Kiss H."/>
            <person name="Brettin T."/>
            <person name="Bruce D."/>
            <person name="Detter J.C."/>
            <person name="Han C."/>
            <person name="Schmutz J."/>
            <person name="Larimer F."/>
            <person name="Land M."/>
            <person name="Hauser L."/>
            <person name="Kyrpides N."/>
            <person name="Kim E."/>
            <person name="Wawrik B."/>
            <person name="Richardson P."/>
        </authorList>
    </citation>
    <scope>NUCLEOTIDE SEQUENCE [LARGE SCALE GENOMIC DNA]</scope>
    <source>
        <strain evidence="2">DSM 6200 / JCM 39069 / Hxd3</strain>
    </source>
</reference>
<dbReference type="Proteomes" id="UP000008561">
    <property type="component" value="Chromosome"/>
</dbReference>
<organism evidence="1 2">
    <name type="scientific">Desulfosudis oleivorans (strain DSM 6200 / JCM 39069 / Hxd3)</name>
    <name type="common">Desulfococcus oleovorans</name>
    <dbReference type="NCBI Taxonomy" id="96561"/>
    <lineage>
        <taxon>Bacteria</taxon>
        <taxon>Pseudomonadati</taxon>
        <taxon>Thermodesulfobacteriota</taxon>
        <taxon>Desulfobacteria</taxon>
        <taxon>Desulfobacterales</taxon>
        <taxon>Desulfosudaceae</taxon>
        <taxon>Desulfosudis</taxon>
    </lineage>
</organism>